<dbReference type="PROSITE" id="PS00411">
    <property type="entry name" value="KINESIN_MOTOR_1"/>
    <property type="match status" value="1"/>
</dbReference>
<dbReference type="GO" id="GO:0005874">
    <property type="term" value="C:microtubule"/>
    <property type="evidence" value="ECO:0007669"/>
    <property type="project" value="UniProtKB-KW"/>
</dbReference>
<comment type="subcellular location">
    <subcellularLocation>
        <location evidence="1">Cytoplasm</location>
        <location evidence="1">Cytoskeleton</location>
    </subcellularLocation>
</comment>
<dbReference type="SUPFAM" id="SSF52540">
    <property type="entry name" value="P-loop containing nucleoside triphosphate hydrolases"/>
    <property type="match status" value="2"/>
</dbReference>
<protein>
    <recommendedName>
        <fullName evidence="6">Kinesin-like protein</fullName>
    </recommendedName>
</protein>
<proteinExistence type="inferred from homology"/>
<dbReference type="InterPro" id="IPR027417">
    <property type="entry name" value="P-loop_NTPase"/>
</dbReference>
<dbReference type="PROSITE" id="PS50067">
    <property type="entry name" value="KINESIN_MOTOR_2"/>
    <property type="match status" value="1"/>
</dbReference>
<dbReference type="GO" id="GO:0007052">
    <property type="term" value="P:mitotic spindle organization"/>
    <property type="evidence" value="ECO:0007669"/>
    <property type="project" value="TreeGrafter"/>
</dbReference>
<keyword evidence="5 6" id="KW-0505">Motor protein</keyword>
<dbReference type="SMART" id="SM00129">
    <property type="entry name" value="KISc"/>
    <property type="match status" value="1"/>
</dbReference>
<reference evidence="9" key="1">
    <citation type="submission" date="2020-11" db="EMBL/GenBank/DDBJ databases">
        <authorList>
            <person name="Whitehead M."/>
        </authorList>
    </citation>
    <scope>NUCLEOTIDE SEQUENCE</scope>
    <source>
        <strain evidence="9">EGII</strain>
    </source>
</reference>
<dbReference type="PANTHER" id="PTHR47969:SF33">
    <property type="entry name" value="KINESIN-LIKE PROTEIN"/>
    <property type="match status" value="1"/>
</dbReference>
<dbReference type="GO" id="GO:0051231">
    <property type="term" value="P:spindle elongation"/>
    <property type="evidence" value="ECO:0007669"/>
    <property type="project" value="TreeGrafter"/>
</dbReference>
<organism evidence="9 10">
    <name type="scientific">Ceratitis capitata</name>
    <name type="common">Mediterranean fruit fly</name>
    <name type="synonym">Tephritis capitata</name>
    <dbReference type="NCBI Taxonomy" id="7213"/>
    <lineage>
        <taxon>Eukaryota</taxon>
        <taxon>Metazoa</taxon>
        <taxon>Ecdysozoa</taxon>
        <taxon>Arthropoda</taxon>
        <taxon>Hexapoda</taxon>
        <taxon>Insecta</taxon>
        <taxon>Pterygota</taxon>
        <taxon>Neoptera</taxon>
        <taxon>Endopterygota</taxon>
        <taxon>Diptera</taxon>
        <taxon>Brachycera</taxon>
        <taxon>Muscomorpha</taxon>
        <taxon>Tephritoidea</taxon>
        <taxon>Tephritidae</taxon>
        <taxon>Ceratitis</taxon>
        <taxon>Ceratitis</taxon>
    </lineage>
</organism>
<dbReference type="Pfam" id="PF00225">
    <property type="entry name" value="Kinesin"/>
    <property type="match status" value="2"/>
</dbReference>
<evidence type="ECO:0000256" key="3">
    <source>
        <dbReference type="ARBA" id="ARBA00022840"/>
    </source>
</evidence>
<comment type="similarity">
    <text evidence="5 6">Belongs to the TRAFAC class myosin-kinesin ATPase superfamily. Kinesin family.</text>
</comment>
<evidence type="ECO:0000256" key="7">
    <source>
        <dbReference type="SAM" id="MobiDB-lite"/>
    </source>
</evidence>
<feature type="binding site" evidence="5">
    <location>
        <begin position="189"/>
        <end position="196"/>
    </location>
    <ligand>
        <name>ATP</name>
        <dbReference type="ChEBI" id="CHEBI:30616"/>
    </ligand>
</feature>
<evidence type="ECO:0000256" key="1">
    <source>
        <dbReference type="ARBA" id="ARBA00004245"/>
    </source>
</evidence>
<keyword evidence="2 5" id="KW-0547">Nucleotide-binding</keyword>
<evidence type="ECO:0000313" key="9">
    <source>
        <dbReference type="EMBL" id="CAD7011558.1"/>
    </source>
</evidence>
<dbReference type="InterPro" id="IPR001752">
    <property type="entry name" value="Kinesin_motor_dom"/>
</dbReference>
<dbReference type="GO" id="GO:0005875">
    <property type="term" value="C:microtubule associated complex"/>
    <property type="evidence" value="ECO:0007669"/>
    <property type="project" value="TreeGrafter"/>
</dbReference>
<dbReference type="InterPro" id="IPR027640">
    <property type="entry name" value="Kinesin-like_fam"/>
</dbReference>
<accession>A0A811V5Z6</accession>
<evidence type="ECO:0000256" key="4">
    <source>
        <dbReference type="ARBA" id="ARBA00023212"/>
    </source>
</evidence>
<gene>
    <name evidence="9" type="ORF">CCAP1982_LOCUS19646</name>
</gene>
<dbReference type="GO" id="GO:0003777">
    <property type="term" value="F:microtubule motor activity"/>
    <property type="evidence" value="ECO:0007669"/>
    <property type="project" value="InterPro"/>
</dbReference>
<evidence type="ECO:0000313" key="10">
    <source>
        <dbReference type="Proteomes" id="UP000606786"/>
    </source>
</evidence>
<dbReference type="OrthoDB" id="3176171at2759"/>
<dbReference type="PANTHER" id="PTHR47969">
    <property type="entry name" value="CHROMOSOME-ASSOCIATED KINESIN KIF4A-RELATED"/>
    <property type="match status" value="1"/>
</dbReference>
<dbReference type="InterPro" id="IPR036961">
    <property type="entry name" value="Kinesin_motor_dom_sf"/>
</dbReference>
<evidence type="ECO:0000256" key="5">
    <source>
        <dbReference type="PROSITE-ProRule" id="PRU00283"/>
    </source>
</evidence>
<keyword evidence="3 5" id="KW-0067">ATP-binding</keyword>
<dbReference type="PRINTS" id="PR00380">
    <property type="entry name" value="KINESINHEAVY"/>
</dbReference>
<dbReference type="AlphaFoldDB" id="A0A811V5Z6"/>
<name>A0A811V5Z6_CERCA</name>
<dbReference type="EMBL" id="CAJHJT010000056">
    <property type="protein sequence ID" value="CAD7011558.1"/>
    <property type="molecule type" value="Genomic_DNA"/>
</dbReference>
<feature type="region of interest" description="Disordered" evidence="7">
    <location>
        <begin position="676"/>
        <end position="697"/>
    </location>
</feature>
<dbReference type="GO" id="GO:0008017">
    <property type="term" value="F:microtubule binding"/>
    <property type="evidence" value="ECO:0007669"/>
    <property type="project" value="InterPro"/>
</dbReference>
<evidence type="ECO:0000259" key="8">
    <source>
        <dbReference type="PROSITE" id="PS50067"/>
    </source>
</evidence>
<keyword evidence="4" id="KW-0963">Cytoplasm</keyword>
<dbReference type="Gene3D" id="3.40.850.10">
    <property type="entry name" value="Kinesin motor domain"/>
    <property type="match status" value="2"/>
</dbReference>
<keyword evidence="10" id="KW-1185">Reference proteome</keyword>
<dbReference type="GO" id="GO:0007018">
    <property type="term" value="P:microtubule-based movement"/>
    <property type="evidence" value="ECO:0007669"/>
    <property type="project" value="InterPro"/>
</dbReference>
<sequence length="753" mass="84635">MPPTIVFGIDVYIMLILKLQRITYIHFFGLSIQVLQIIARRNSGLNVDATGKVTFADLCQTCVHTIRTYVGLIGSADTLEIVASKSTGSEPSTPDDNINVVVRVRPLNEKEKRDRYGMILQFPGNGQIIIESTEGSNKRSRNQENVHVFTYNVVFEPGATQEDIVDYSGIKRIIEMAIEGFSCTAFCYGQTGSGKTHTLTGPPDLFLGKPNPNDPRHGLIFRSFLYLFQLIKNRKDINYVLKASFLEIYNERVIDLLNPGSARKPLAVRWSKKSGGFFVENLFTVDCEELDDLLAVLEEGLTYTTIQSTLQTRDTILCYPPLSIYWNQNCIQSSLSLESHSQSYLVNAFDILKCNGMRNRAVGSHAMNDHSSRSHTMLTVHIISEQQTDGGVFISKHGKINFVDLAGSELTKKTLSEGKTLEEANNINKSLMVLGYCIASLSDNKKRFGHIPYRDSQLTKLLADSLAGNGVTLMIACVSPAQYNHAETLNTLRYASRAKRIRTKPVIMMDPREALILSLKRDINALLMENDHLKAALNLHHETLPNGNHQNGELLEMHLERVATGGMAVPKVDLERLAELDGSELADLVKLYMQENEALRQENNHLFTVRETILRDQEIVCRENERLLKKLEDVNKVCVRSPLIPARSAITAESGNGTAGSEIWMNPQDVPIHERPAEMEGRISENKDKRSDEDQRKIDQQRIAKNIINMASSFQKKPDEAKTNNWENVTEKNAPVIDKPNTAQIEYMPDMLM</sequence>
<dbReference type="GO" id="GO:0005524">
    <property type="term" value="F:ATP binding"/>
    <property type="evidence" value="ECO:0007669"/>
    <property type="project" value="UniProtKB-UniRule"/>
</dbReference>
<dbReference type="Proteomes" id="UP000606786">
    <property type="component" value="Unassembled WGS sequence"/>
</dbReference>
<dbReference type="InterPro" id="IPR019821">
    <property type="entry name" value="Kinesin_motor_CS"/>
</dbReference>
<evidence type="ECO:0000256" key="6">
    <source>
        <dbReference type="RuleBase" id="RU000394"/>
    </source>
</evidence>
<feature type="domain" description="Kinesin motor" evidence="8">
    <location>
        <begin position="97"/>
        <end position="501"/>
    </location>
</feature>
<dbReference type="CDD" id="cd00106">
    <property type="entry name" value="KISc"/>
    <property type="match status" value="1"/>
</dbReference>
<comment type="caution">
    <text evidence="9">The sequence shown here is derived from an EMBL/GenBank/DDBJ whole genome shotgun (WGS) entry which is preliminary data.</text>
</comment>
<keyword evidence="6" id="KW-0493">Microtubule</keyword>
<keyword evidence="4" id="KW-0206">Cytoskeleton</keyword>
<evidence type="ECO:0000256" key="2">
    <source>
        <dbReference type="ARBA" id="ARBA00022741"/>
    </source>
</evidence>